<evidence type="ECO:0000256" key="4">
    <source>
        <dbReference type="ARBA" id="ARBA00022763"/>
    </source>
</evidence>
<dbReference type="FunFam" id="1.10.340.30:FF:000001">
    <property type="entry name" value="Endonuclease III"/>
    <property type="match status" value="1"/>
</dbReference>
<keyword evidence="3 11" id="KW-0479">Metal-binding</keyword>
<dbReference type="GO" id="GO:0006285">
    <property type="term" value="P:base-excision repair, AP site formation"/>
    <property type="evidence" value="ECO:0007669"/>
    <property type="project" value="TreeGrafter"/>
</dbReference>
<dbReference type="GO" id="GO:0000703">
    <property type="term" value="F:oxidized pyrimidine nucleobase lesion DNA N-glycosylase activity"/>
    <property type="evidence" value="ECO:0007669"/>
    <property type="project" value="TreeGrafter"/>
</dbReference>
<dbReference type="GO" id="GO:0006289">
    <property type="term" value="P:nucleotide-excision repair"/>
    <property type="evidence" value="ECO:0007669"/>
    <property type="project" value="TreeGrafter"/>
</dbReference>
<dbReference type="HAMAP" id="MF_00942">
    <property type="entry name" value="Nth"/>
    <property type="match status" value="1"/>
</dbReference>
<keyword evidence="6 11" id="KW-0408">Iron</keyword>
<dbReference type="STRING" id="1618356.UU93_C0019G0005"/>
<keyword evidence="13" id="KW-0255">Endonuclease</keyword>
<dbReference type="Pfam" id="PF00730">
    <property type="entry name" value="HhH-GPD"/>
    <property type="match status" value="1"/>
</dbReference>
<evidence type="ECO:0000313" key="14">
    <source>
        <dbReference type="Proteomes" id="UP000034160"/>
    </source>
</evidence>
<dbReference type="GO" id="GO:0046872">
    <property type="term" value="F:metal ion binding"/>
    <property type="evidence" value="ECO:0007669"/>
    <property type="project" value="UniProtKB-KW"/>
</dbReference>
<dbReference type="AlphaFoldDB" id="A0A0G0Y3E1"/>
<sequence length="216" mass="24252">MPNPKAQEVTTVLKILQKTYLTHPMHEAFKHDPFQMLVAVVLSQRATDAMTIPVAKRLFNQAGTPAEIAQLSTEKLEAILRPIGFFHAKAAAIQKLSKIIVEKFDGKVPTTEVELLSLPQVGRKTANIMLTLFFNTPQIAVDVHVHRITHRLGWVRTKTTDETEVALTKLIPKKFIHDVNRVFVRHGQVICKPISPKCSICPIQQYCTQVGVMSSR</sequence>
<dbReference type="PANTHER" id="PTHR43286:SF1">
    <property type="entry name" value="ENDONUCLEASE III-LIKE PROTEIN 1"/>
    <property type="match status" value="1"/>
</dbReference>
<name>A0A0G0Y3E1_9BACT</name>
<keyword evidence="8 11" id="KW-0234">DNA repair</keyword>
<dbReference type="EC" id="4.2.99.18" evidence="11"/>
<dbReference type="SUPFAM" id="SSF48150">
    <property type="entry name" value="DNA-glycosylase"/>
    <property type="match status" value="1"/>
</dbReference>
<dbReference type="PIRSF" id="PIRSF001435">
    <property type="entry name" value="Nth"/>
    <property type="match status" value="1"/>
</dbReference>
<dbReference type="Gene3D" id="1.10.1670.10">
    <property type="entry name" value="Helix-hairpin-Helix base-excision DNA repair enzymes (C-terminal)"/>
    <property type="match status" value="1"/>
</dbReference>
<dbReference type="GO" id="GO:0051539">
    <property type="term" value="F:4 iron, 4 sulfur cluster binding"/>
    <property type="evidence" value="ECO:0007669"/>
    <property type="project" value="UniProtKB-UniRule"/>
</dbReference>
<dbReference type="Pfam" id="PF10576">
    <property type="entry name" value="EndIII_4Fe-2S"/>
    <property type="match status" value="1"/>
</dbReference>
<dbReference type="EMBL" id="LCCN01000019">
    <property type="protein sequence ID" value="KKS31270.1"/>
    <property type="molecule type" value="Genomic_DNA"/>
</dbReference>
<keyword evidence="10 11" id="KW-0326">Glycosidase</keyword>
<dbReference type="InterPro" id="IPR005759">
    <property type="entry name" value="Nth"/>
</dbReference>
<feature type="binding site" evidence="11">
    <location>
        <position position="191"/>
    </location>
    <ligand>
        <name>[4Fe-4S] cluster</name>
        <dbReference type="ChEBI" id="CHEBI:49883"/>
    </ligand>
</feature>
<dbReference type="CDD" id="cd00056">
    <property type="entry name" value="ENDO3c"/>
    <property type="match status" value="1"/>
</dbReference>
<gene>
    <name evidence="11" type="primary">nth</name>
    <name evidence="13" type="ORF">UU93_C0019G0005</name>
</gene>
<comment type="catalytic activity">
    <reaction evidence="11">
        <text>2'-deoxyribonucleotide-(2'-deoxyribose 5'-phosphate)-2'-deoxyribonucleotide-DNA = a 3'-end 2'-deoxyribonucleotide-(2,3-dehydro-2,3-deoxyribose 5'-phosphate)-DNA + a 5'-end 5'-phospho-2'-deoxyribonucleoside-DNA + H(+)</text>
        <dbReference type="Rhea" id="RHEA:66592"/>
        <dbReference type="Rhea" id="RHEA-COMP:13180"/>
        <dbReference type="Rhea" id="RHEA-COMP:16897"/>
        <dbReference type="Rhea" id="RHEA-COMP:17067"/>
        <dbReference type="ChEBI" id="CHEBI:15378"/>
        <dbReference type="ChEBI" id="CHEBI:136412"/>
        <dbReference type="ChEBI" id="CHEBI:157695"/>
        <dbReference type="ChEBI" id="CHEBI:167181"/>
        <dbReference type="EC" id="4.2.99.18"/>
    </reaction>
</comment>
<dbReference type="InterPro" id="IPR003265">
    <property type="entry name" value="HhH-GPD_domain"/>
</dbReference>
<accession>A0A0G0Y3E1</accession>
<evidence type="ECO:0000256" key="11">
    <source>
        <dbReference type="HAMAP-Rule" id="MF_00942"/>
    </source>
</evidence>
<keyword evidence="7 11" id="KW-0411">Iron-sulfur</keyword>
<dbReference type="GO" id="GO:0003677">
    <property type="term" value="F:DNA binding"/>
    <property type="evidence" value="ECO:0007669"/>
    <property type="project" value="UniProtKB-UniRule"/>
</dbReference>
<dbReference type="InterPro" id="IPR011257">
    <property type="entry name" value="DNA_glycosylase"/>
</dbReference>
<evidence type="ECO:0000256" key="2">
    <source>
        <dbReference type="ARBA" id="ARBA00022485"/>
    </source>
</evidence>
<evidence type="ECO:0000256" key="6">
    <source>
        <dbReference type="ARBA" id="ARBA00023004"/>
    </source>
</evidence>
<feature type="domain" description="HhH-GPD" evidence="12">
    <location>
        <begin position="42"/>
        <end position="189"/>
    </location>
</feature>
<keyword evidence="9 11" id="KW-0456">Lyase</keyword>
<dbReference type="GO" id="GO:0140078">
    <property type="term" value="F:class I DNA-(apurinic or apyrimidinic site) endonuclease activity"/>
    <property type="evidence" value="ECO:0007669"/>
    <property type="project" value="UniProtKB-EC"/>
</dbReference>
<dbReference type="SMART" id="SM00478">
    <property type="entry name" value="ENDO3c"/>
    <property type="match status" value="1"/>
</dbReference>
<evidence type="ECO:0000256" key="8">
    <source>
        <dbReference type="ARBA" id="ARBA00023204"/>
    </source>
</evidence>
<proteinExistence type="inferred from homology"/>
<protein>
    <recommendedName>
        <fullName evidence="11">Endonuclease III</fullName>
        <ecNumber evidence="11">4.2.99.18</ecNumber>
    </recommendedName>
    <alternativeName>
        <fullName evidence="11">DNA-(apurinic or apyrimidinic site) lyase</fullName>
    </alternativeName>
</protein>
<keyword evidence="4 11" id="KW-0227">DNA damage</keyword>
<dbReference type="Proteomes" id="UP000034160">
    <property type="component" value="Unassembled WGS sequence"/>
</dbReference>
<evidence type="ECO:0000256" key="3">
    <source>
        <dbReference type="ARBA" id="ARBA00022723"/>
    </source>
</evidence>
<dbReference type="Gene3D" id="1.10.340.30">
    <property type="entry name" value="Hypothetical protein, domain 2"/>
    <property type="match status" value="1"/>
</dbReference>
<feature type="binding site" evidence="11">
    <location>
        <position position="201"/>
    </location>
    <ligand>
        <name>[4Fe-4S] cluster</name>
        <dbReference type="ChEBI" id="CHEBI:49883"/>
    </ligand>
</feature>
<keyword evidence="2 11" id="KW-0004">4Fe-4S</keyword>
<dbReference type="InterPro" id="IPR003651">
    <property type="entry name" value="Endonuclease3_FeS-loop_motif"/>
</dbReference>
<dbReference type="SMART" id="SM00525">
    <property type="entry name" value="FES"/>
    <property type="match status" value="1"/>
</dbReference>
<dbReference type="InterPro" id="IPR023170">
    <property type="entry name" value="HhH_base_excis_C"/>
</dbReference>
<evidence type="ECO:0000256" key="10">
    <source>
        <dbReference type="ARBA" id="ARBA00023295"/>
    </source>
</evidence>
<comment type="similarity">
    <text evidence="1 11">Belongs to the Nth/MutY family.</text>
</comment>
<feature type="binding site" evidence="11">
    <location>
        <position position="198"/>
    </location>
    <ligand>
        <name>[4Fe-4S] cluster</name>
        <dbReference type="ChEBI" id="CHEBI:49883"/>
    </ligand>
</feature>
<dbReference type="PANTHER" id="PTHR43286">
    <property type="entry name" value="ENDONUCLEASE III-LIKE PROTEIN 1"/>
    <property type="match status" value="1"/>
</dbReference>
<keyword evidence="5 11" id="KW-0378">Hydrolase</keyword>
<feature type="binding site" evidence="11">
    <location>
        <position position="207"/>
    </location>
    <ligand>
        <name>[4Fe-4S] cluster</name>
        <dbReference type="ChEBI" id="CHEBI:49883"/>
    </ligand>
</feature>
<comment type="function">
    <text evidence="11">DNA repair enzyme that has both DNA N-glycosylase activity and AP-lyase activity. The DNA N-glycosylase activity releases various damaged pyrimidines from DNA by cleaving the N-glycosidic bond, leaving an AP (apurinic/apyrimidinic) site. The AP-lyase activity cleaves the phosphodiester bond 3' to the AP site by a beta-elimination, leaving a 3'-terminal unsaturated sugar and a product with a terminal 5'-phosphate.</text>
</comment>
<evidence type="ECO:0000256" key="5">
    <source>
        <dbReference type="ARBA" id="ARBA00022801"/>
    </source>
</evidence>
<evidence type="ECO:0000256" key="7">
    <source>
        <dbReference type="ARBA" id="ARBA00023014"/>
    </source>
</evidence>
<evidence type="ECO:0000256" key="9">
    <source>
        <dbReference type="ARBA" id="ARBA00023239"/>
    </source>
</evidence>
<keyword evidence="13" id="KW-0540">Nuclease</keyword>
<dbReference type="PROSITE" id="PS00764">
    <property type="entry name" value="ENDONUCLEASE_III_1"/>
    <property type="match status" value="1"/>
</dbReference>
<dbReference type="InterPro" id="IPR004035">
    <property type="entry name" value="Endouclease-III_FeS-bd_BS"/>
</dbReference>
<evidence type="ECO:0000256" key="1">
    <source>
        <dbReference type="ARBA" id="ARBA00008343"/>
    </source>
</evidence>
<organism evidence="13 14">
    <name type="scientific">Candidatus Amesbacteria bacterium GW2011_GWA2_42_12</name>
    <dbReference type="NCBI Taxonomy" id="1618356"/>
    <lineage>
        <taxon>Bacteria</taxon>
        <taxon>Candidatus Amesiibacteriota</taxon>
    </lineage>
</organism>
<comment type="cofactor">
    <cofactor evidence="11">
        <name>[4Fe-4S] cluster</name>
        <dbReference type="ChEBI" id="CHEBI:49883"/>
    </cofactor>
    <text evidence="11">Binds 1 [4Fe-4S] cluster.</text>
</comment>
<comment type="caution">
    <text evidence="13">The sequence shown here is derived from an EMBL/GenBank/DDBJ whole genome shotgun (WGS) entry which is preliminary data.</text>
</comment>
<evidence type="ECO:0000259" key="12">
    <source>
        <dbReference type="SMART" id="SM00478"/>
    </source>
</evidence>
<evidence type="ECO:0000313" key="13">
    <source>
        <dbReference type="EMBL" id="KKS31270.1"/>
    </source>
</evidence>
<reference evidence="13 14" key="1">
    <citation type="journal article" date="2015" name="Nature">
        <title>rRNA introns, odd ribosomes, and small enigmatic genomes across a large radiation of phyla.</title>
        <authorList>
            <person name="Brown C.T."/>
            <person name="Hug L.A."/>
            <person name="Thomas B.C."/>
            <person name="Sharon I."/>
            <person name="Castelle C.J."/>
            <person name="Singh A."/>
            <person name="Wilkins M.J."/>
            <person name="Williams K.H."/>
            <person name="Banfield J.F."/>
        </authorList>
    </citation>
    <scope>NUCLEOTIDE SEQUENCE [LARGE SCALE GENOMIC DNA]</scope>
</reference>
<keyword evidence="11" id="KW-0238">DNA-binding</keyword>